<keyword evidence="2" id="KW-1185">Reference proteome</keyword>
<name>A0ABY4KJH3_9FLAO</name>
<evidence type="ECO:0000313" key="1">
    <source>
        <dbReference type="EMBL" id="UPQ79567.1"/>
    </source>
</evidence>
<dbReference type="EMBL" id="CP096205">
    <property type="protein sequence ID" value="UPQ79567.1"/>
    <property type="molecule type" value="Genomic_DNA"/>
</dbReference>
<dbReference type="Proteomes" id="UP000830583">
    <property type="component" value="Chromosome"/>
</dbReference>
<sequence length="102" mass="12436">MKYSFNWDSVALESYIEETEFILLKWNYKEVEKFKILVEQNLERLSINPEIGVFDKRFKVYTLVVSKQTTLYYSFSKEKRVIALHIFWNNLKKPEDLNKLLY</sequence>
<evidence type="ECO:0008006" key="3">
    <source>
        <dbReference type="Google" id="ProtNLM"/>
    </source>
</evidence>
<accession>A0ABY4KJH3</accession>
<proteinExistence type="predicted"/>
<gene>
    <name evidence="1" type="ORF">M0M57_01715</name>
</gene>
<reference evidence="1" key="1">
    <citation type="submission" date="2022-04" db="EMBL/GenBank/DDBJ databases">
        <title>Consumption of N2O by Flavobacterium azooxidireducens sp. nov. isolated from Decomposing Leaf Litter of Phragmites australis (Cav.).</title>
        <authorList>
            <person name="Behrendt U."/>
            <person name="Spanner T."/>
            <person name="Augustin J."/>
            <person name="Horn M.A."/>
            <person name="Kolb S."/>
            <person name="Ulrich A."/>
        </authorList>
    </citation>
    <scope>NUCLEOTIDE SEQUENCE</scope>
    <source>
        <strain evidence="1">IGB 4-14</strain>
    </source>
</reference>
<evidence type="ECO:0000313" key="2">
    <source>
        <dbReference type="Proteomes" id="UP000830583"/>
    </source>
</evidence>
<organism evidence="1 2">
    <name type="scientific">Flavobacterium azooxidireducens</name>
    <dbReference type="NCBI Taxonomy" id="1871076"/>
    <lineage>
        <taxon>Bacteria</taxon>
        <taxon>Pseudomonadati</taxon>
        <taxon>Bacteroidota</taxon>
        <taxon>Flavobacteriia</taxon>
        <taxon>Flavobacteriales</taxon>
        <taxon>Flavobacteriaceae</taxon>
        <taxon>Flavobacterium</taxon>
    </lineage>
</organism>
<dbReference type="RefSeq" id="WP_248434799.1">
    <property type="nucleotide sequence ID" value="NZ_CP096205.1"/>
</dbReference>
<protein>
    <recommendedName>
        <fullName evidence="3">Type II toxin-antitoxin system RelE/ParE family toxin</fullName>
    </recommendedName>
</protein>